<proteinExistence type="predicted"/>
<gene>
    <name evidence="1" type="ORF">HK100_004303</name>
</gene>
<evidence type="ECO:0000313" key="2">
    <source>
        <dbReference type="Proteomes" id="UP001211907"/>
    </source>
</evidence>
<dbReference type="AlphaFoldDB" id="A0AAD5SYQ4"/>
<organism evidence="1 2">
    <name type="scientific">Physocladia obscura</name>
    <dbReference type="NCBI Taxonomy" id="109957"/>
    <lineage>
        <taxon>Eukaryota</taxon>
        <taxon>Fungi</taxon>
        <taxon>Fungi incertae sedis</taxon>
        <taxon>Chytridiomycota</taxon>
        <taxon>Chytridiomycota incertae sedis</taxon>
        <taxon>Chytridiomycetes</taxon>
        <taxon>Chytridiales</taxon>
        <taxon>Chytriomycetaceae</taxon>
        <taxon>Physocladia</taxon>
    </lineage>
</organism>
<protein>
    <submittedName>
        <fullName evidence="1">Uncharacterized protein</fullName>
    </submittedName>
</protein>
<comment type="caution">
    <text evidence="1">The sequence shown here is derived from an EMBL/GenBank/DDBJ whole genome shotgun (WGS) entry which is preliminary data.</text>
</comment>
<name>A0AAD5SYQ4_9FUNG</name>
<accession>A0AAD5SYQ4</accession>
<keyword evidence="2" id="KW-1185">Reference proteome</keyword>
<evidence type="ECO:0000313" key="1">
    <source>
        <dbReference type="EMBL" id="KAJ3102837.1"/>
    </source>
</evidence>
<reference evidence="1" key="1">
    <citation type="submission" date="2020-05" db="EMBL/GenBank/DDBJ databases">
        <title>Phylogenomic resolution of chytrid fungi.</title>
        <authorList>
            <person name="Stajich J.E."/>
            <person name="Amses K."/>
            <person name="Simmons R."/>
            <person name="Seto K."/>
            <person name="Myers J."/>
            <person name="Bonds A."/>
            <person name="Quandt C.A."/>
            <person name="Barry K."/>
            <person name="Liu P."/>
            <person name="Grigoriev I."/>
            <person name="Longcore J.E."/>
            <person name="James T.Y."/>
        </authorList>
    </citation>
    <scope>NUCLEOTIDE SEQUENCE</scope>
    <source>
        <strain evidence="1">JEL0513</strain>
    </source>
</reference>
<dbReference type="EMBL" id="JADGJH010002140">
    <property type="protein sequence ID" value="KAJ3102837.1"/>
    <property type="molecule type" value="Genomic_DNA"/>
</dbReference>
<dbReference type="Proteomes" id="UP001211907">
    <property type="component" value="Unassembled WGS sequence"/>
</dbReference>
<feature type="non-terminal residue" evidence="1">
    <location>
        <position position="68"/>
    </location>
</feature>
<sequence length="68" mass="7609">MKLLSDFCEFGETLIESGVVEIVAVLLLKLEITFFEPLPKKEEEEVFGDDLESSNFLAKLFTAGHSLT</sequence>